<proteinExistence type="inferred from homology"/>
<feature type="domain" description="TonB-dependent receptor plug" evidence="12">
    <location>
        <begin position="75"/>
        <end position="180"/>
    </location>
</feature>
<gene>
    <name evidence="13" type="ORF">EGY25_14255</name>
</gene>
<dbReference type="Pfam" id="PF00593">
    <property type="entry name" value="TonB_dep_Rec_b-barrel"/>
    <property type="match status" value="1"/>
</dbReference>
<keyword evidence="5 9" id="KW-0798">TonB box</keyword>
<dbReference type="InterPro" id="IPR000531">
    <property type="entry name" value="Beta-barrel_TonB"/>
</dbReference>
<organism evidence="13 14">
    <name type="scientific">Brevundimonas intermedia</name>
    <dbReference type="NCBI Taxonomy" id="74315"/>
    <lineage>
        <taxon>Bacteria</taxon>
        <taxon>Pseudomonadati</taxon>
        <taxon>Pseudomonadota</taxon>
        <taxon>Alphaproteobacteria</taxon>
        <taxon>Caulobacterales</taxon>
        <taxon>Caulobacteraceae</taxon>
        <taxon>Brevundimonas</taxon>
    </lineage>
</organism>
<evidence type="ECO:0000313" key="13">
    <source>
        <dbReference type="EMBL" id="TFW10867.1"/>
    </source>
</evidence>
<comment type="similarity">
    <text evidence="8 9">Belongs to the TonB-dependent receptor family.</text>
</comment>
<dbReference type="AlphaFoldDB" id="A0A4Y9RNL7"/>
<dbReference type="OrthoDB" id="5476657at2"/>
<comment type="subcellular location">
    <subcellularLocation>
        <location evidence="1 8">Cell outer membrane</location>
        <topology evidence="1 8">Multi-pass membrane protein</topology>
    </subcellularLocation>
</comment>
<evidence type="ECO:0000256" key="9">
    <source>
        <dbReference type="RuleBase" id="RU003357"/>
    </source>
</evidence>
<evidence type="ECO:0000256" key="2">
    <source>
        <dbReference type="ARBA" id="ARBA00022448"/>
    </source>
</evidence>
<dbReference type="PROSITE" id="PS52016">
    <property type="entry name" value="TONB_DEPENDENT_REC_3"/>
    <property type="match status" value="1"/>
</dbReference>
<keyword evidence="6 8" id="KW-0472">Membrane</keyword>
<dbReference type="SUPFAM" id="SSF56935">
    <property type="entry name" value="Porins"/>
    <property type="match status" value="1"/>
</dbReference>
<dbReference type="GO" id="GO:0009279">
    <property type="term" value="C:cell outer membrane"/>
    <property type="evidence" value="ECO:0007669"/>
    <property type="project" value="UniProtKB-SubCell"/>
</dbReference>
<evidence type="ECO:0000256" key="10">
    <source>
        <dbReference type="SAM" id="SignalP"/>
    </source>
</evidence>
<feature type="signal peptide" evidence="10">
    <location>
        <begin position="1"/>
        <end position="36"/>
    </location>
</feature>
<name>A0A4Y9RNL7_9CAUL</name>
<dbReference type="Proteomes" id="UP000298216">
    <property type="component" value="Unassembled WGS sequence"/>
</dbReference>
<evidence type="ECO:0000256" key="5">
    <source>
        <dbReference type="ARBA" id="ARBA00023077"/>
    </source>
</evidence>
<keyword evidence="3 8" id="KW-1134">Transmembrane beta strand</keyword>
<keyword evidence="4 8" id="KW-0812">Transmembrane</keyword>
<evidence type="ECO:0000256" key="1">
    <source>
        <dbReference type="ARBA" id="ARBA00004571"/>
    </source>
</evidence>
<reference evidence="13 14" key="1">
    <citation type="submission" date="2019-03" db="EMBL/GenBank/DDBJ databases">
        <title>Draft genome of Brevundimonas sp. a heavy metal resistant soil bacteria.</title>
        <authorList>
            <person name="Soto J."/>
        </authorList>
    </citation>
    <scope>NUCLEOTIDE SEQUENCE [LARGE SCALE GENOMIC DNA]</scope>
    <source>
        <strain evidence="13 14">B-10</strain>
    </source>
</reference>
<feature type="domain" description="TonB-dependent receptor-like beta-barrel" evidence="11">
    <location>
        <begin position="440"/>
        <end position="894"/>
    </location>
</feature>
<dbReference type="Pfam" id="PF07715">
    <property type="entry name" value="Plug"/>
    <property type="match status" value="1"/>
</dbReference>
<dbReference type="Gene3D" id="2.170.130.10">
    <property type="entry name" value="TonB-dependent receptor, plug domain"/>
    <property type="match status" value="1"/>
</dbReference>
<dbReference type="PANTHER" id="PTHR40980:SF3">
    <property type="entry name" value="TONB-DEPENDENT RECEPTOR-LIKE BETA-BARREL DOMAIN-CONTAINING PROTEIN"/>
    <property type="match status" value="1"/>
</dbReference>
<dbReference type="InterPro" id="IPR037066">
    <property type="entry name" value="Plug_dom_sf"/>
</dbReference>
<keyword evidence="13" id="KW-0675">Receptor</keyword>
<evidence type="ECO:0000256" key="6">
    <source>
        <dbReference type="ARBA" id="ARBA00023136"/>
    </source>
</evidence>
<evidence type="ECO:0000256" key="3">
    <source>
        <dbReference type="ARBA" id="ARBA00022452"/>
    </source>
</evidence>
<dbReference type="Gene3D" id="2.40.170.20">
    <property type="entry name" value="TonB-dependent receptor, beta-barrel domain"/>
    <property type="match status" value="1"/>
</dbReference>
<feature type="chain" id="PRO_5021487937" evidence="10">
    <location>
        <begin position="37"/>
        <end position="927"/>
    </location>
</feature>
<evidence type="ECO:0000256" key="4">
    <source>
        <dbReference type="ARBA" id="ARBA00022692"/>
    </source>
</evidence>
<dbReference type="InterPro" id="IPR012910">
    <property type="entry name" value="Plug_dom"/>
</dbReference>
<comment type="caution">
    <text evidence="13">The sequence shown here is derived from an EMBL/GenBank/DDBJ whole genome shotgun (WGS) entry which is preliminary data.</text>
</comment>
<dbReference type="CDD" id="cd01347">
    <property type="entry name" value="ligand_gated_channel"/>
    <property type="match status" value="1"/>
</dbReference>
<protein>
    <submittedName>
        <fullName evidence="13">TonB-dependent receptor</fullName>
    </submittedName>
</protein>
<dbReference type="PANTHER" id="PTHR40980">
    <property type="entry name" value="PLUG DOMAIN-CONTAINING PROTEIN"/>
    <property type="match status" value="1"/>
</dbReference>
<dbReference type="NCBIfam" id="TIGR01782">
    <property type="entry name" value="TonB-Xanth-Caul"/>
    <property type="match status" value="1"/>
</dbReference>
<keyword evidence="10" id="KW-0732">Signal</keyword>
<keyword evidence="14" id="KW-1185">Reference proteome</keyword>
<evidence type="ECO:0000256" key="8">
    <source>
        <dbReference type="PROSITE-ProRule" id="PRU01360"/>
    </source>
</evidence>
<dbReference type="InterPro" id="IPR036942">
    <property type="entry name" value="Beta-barrel_TonB_sf"/>
</dbReference>
<evidence type="ECO:0000256" key="7">
    <source>
        <dbReference type="ARBA" id="ARBA00023237"/>
    </source>
</evidence>
<sequence length="927" mass="101142">MATGMGRERMRRTNTRTLCAVGVSLAALMGASSALAQTAPAAPVAEEAAQDATVVDEIVVTGFRSSLQQALNIKRQEAGAVDAIFAEDMADFPDQNLAEAIQRLPGVTIERVNGQGTTISVRGLNSDFTRTRINGLEAQAASGGNRSRSFDFSMFASELFNSIKVRKTQSAEIEEGSLGATVDLQTGRPLDFSGSGFNSALSVQGSYNDLSEKTIPRLAGLLSWSNEDRTFGALLSVAYSERSPILGSFNTTRWQKGNPLDVNPVTGSPYGRGQNFGNCIPCTTTAQRDAVLNAFYPRIPRYTLGNTQEDRLGMTGSLQWRPSDRTEAVLDVLWSRANSELESPNIEAWSFSRAAVNSVVVRDYEIDADKNILSYGVFDNMLVRAENGFTRNESNFYQASLNVRHDFTDRLRGNLKIGANRSEARTPMNVAYAFEAAGVNGYSFDFREDDRKPTINYGFDVTSGQRFTLVNATRSTSGGNFDNQVGAGSLAYDWSDSLTFKVGGEYRTYGFETFGLTRTKTNPTGADRLTGVDSIGRVVDISGGVDAGAGSDLSFIVPDISKIADFLSFYDDPLVANRSEREVDETDKGIFLQADFNTTVAGMVLRGNAGIRYAQTEVTAKGWQTIATGTPPVTTYDYVTTENDYEDVLPSFNLALEPREDLVIRLGAAKVMSRPTLGDLTPGGSVSPTTRTVSYGNPLLDPFRATNYDFSVEWYFQNEGLLAGALFYKDIDSFITSETVGIPYNQLGLPNELLQGAASPTDIFQVTRRLNGAGGALKGIEIQYQQPFTFLPGLWSNFGFTGNVTWVDSEVSYGTAGKNRLTGQSKNTANATLYYEDGPFQARVSVAHRSQYLLSFPGSNGNSEEGVNDTTNIDASMSYEFTPNLTFSLEGINLTDAYTDRYVDVTDRVSDYRHTGREIAVGLRWKY</sequence>
<evidence type="ECO:0000313" key="14">
    <source>
        <dbReference type="Proteomes" id="UP000298216"/>
    </source>
</evidence>
<dbReference type="InterPro" id="IPR039426">
    <property type="entry name" value="TonB-dep_rcpt-like"/>
</dbReference>
<keyword evidence="2 8" id="KW-0813">Transport</keyword>
<evidence type="ECO:0000259" key="11">
    <source>
        <dbReference type="Pfam" id="PF00593"/>
    </source>
</evidence>
<dbReference type="InterPro" id="IPR010104">
    <property type="entry name" value="TonB_rcpt_bac"/>
</dbReference>
<accession>A0A4Y9RNL7</accession>
<keyword evidence="7 8" id="KW-0998">Cell outer membrane</keyword>
<evidence type="ECO:0000259" key="12">
    <source>
        <dbReference type="Pfam" id="PF07715"/>
    </source>
</evidence>
<dbReference type="EMBL" id="SPVH01000007">
    <property type="protein sequence ID" value="TFW10867.1"/>
    <property type="molecule type" value="Genomic_DNA"/>
</dbReference>